<dbReference type="Pfam" id="PF00534">
    <property type="entry name" value="Glycos_transf_1"/>
    <property type="match status" value="1"/>
</dbReference>
<name>A0A366FR49_9HYPH</name>
<dbReference type="PANTHER" id="PTHR46401:SF9">
    <property type="entry name" value="MANNOSYLTRANSFERASE A"/>
    <property type="match status" value="1"/>
</dbReference>
<dbReference type="GO" id="GO:0016757">
    <property type="term" value="F:glycosyltransferase activity"/>
    <property type="evidence" value="ECO:0007669"/>
    <property type="project" value="InterPro"/>
</dbReference>
<dbReference type="SUPFAM" id="SSF53756">
    <property type="entry name" value="UDP-Glycosyltransferase/glycogen phosphorylase"/>
    <property type="match status" value="1"/>
</dbReference>
<evidence type="ECO:0000259" key="1">
    <source>
        <dbReference type="Pfam" id="PF00534"/>
    </source>
</evidence>
<dbReference type="Gene3D" id="3.40.50.2000">
    <property type="entry name" value="Glycogen Phosphorylase B"/>
    <property type="match status" value="1"/>
</dbReference>
<dbReference type="InterPro" id="IPR001296">
    <property type="entry name" value="Glyco_trans_1"/>
</dbReference>
<keyword evidence="2" id="KW-0808">Transferase</keyword>
<reference evidence="2 3" key="1">
    <citation type="submission" date="2018-06" db="EMBL/GenBank/DDBJ databases">
        <title>Genomic Encyclopedia of Type Strains, Phase IV (KMG-IV): sequencing the most valuable type-strain genomes for metagenomic binning, comparative biology and taxonomic classification.</title>
        <authorList>
            <person name="Goeker M."/>
        </authorList>
    </citation>
    <scope>NUCLEOTIDE SEQUENCE [LARGE SCALE GENOMIC DNA]</scope>
    <source>
        <strain evidence="2 3">DSM 24875</strain>
    </source>
</reference>
<organism evidence="2 3">
    <name type="scientific">Roseiarcus fermentans</name>
    <dbReference type="NCBI Taxonomy" id="1473586"/>
    <lineage>
        <taxon>Bacteria</taxon>
        <taxon>Pseudomonadati</taxon>
        <taxon>Pseudomonadota</taxon>
        <taxon>Alphaproteobacteria</taxon>
        <taxon>Hyphomicrobiales</taxon>
        <taxon>Roseiarcaceae</taxon>
        <taxon>Roseiarcus</taxon>
    </lineage>
</organism>
<sequence length="447" mass="49056">MTSRPVLYDLTRLFSRVFNRTPNGIDRVDFAFADHFLGARGATGYGLLMTPIGPRVYSQAAAREVVDLVRRHWGEEVVPDQDRHLTHVSAALRDDSPERRFSKGRAGQFAESLRWMARHGVWLGQAPGRLAADGAVYLNVSQYLIDFDLCLRWLGANPAIDGVFFLHDLLPLQLPEYFRPTEYRRHEHRLRGVARRGRAAIVSSQSVRSALARHMAGLGRPDLPILVAPLAPDPTFSTVETAATADPEAPYFVMCGTIEPRKNHLLILQVWRDLVARLGDRAPKLVLVGERGWENEHIIDLLDRSVSLRRHVVEVSGLPTPSLKRLMLGARALLMPSFGEGYGLPIVEALAAGVPVIASDIPVFHEIGGGRMTMIDPTDGPGWLAAIRAYADDAGGARTQALARLNGYRGPAWASTLAAVESFLAGLPEERGRCGAPSEARKTEAAL</sequence>
<evidence type="ECO:0000313" key="3">
    <source>
        <dbReference type="Proteomes" id="UP000253529"/>
    </source>
</evidence>
<dbReference type="PANTHER" id="PTHR46401">
    <property type="entry name" value="GLYCOSYLTRANSFERASE WBBK-RELATED"/>
    <property type="match status" value="1"/>
</dbReference>
<comment type="caution">
    <text evidence="2">The sequence shown here is derived from an EMBL/GenBank/DDBJ whole genome shotgun (WGS) entry which is preliminary data.</text>
</comment>
<keyword evidence="3" id="KW-1185">Reference proteome</keyword>
<accession>A0A366FR49</accession>
<dbReference type="EMBL" id="QNRK01000003">
    <property type="protein sequence ID" value="RBP17163.1"/>
    <property type="molecule type" value="Genomic_DNA"/>
</dbReference>
<protein>
    <submittedName>
        <fullName evidence="2">Glycosyl transferase family 1</fullName>
    </submittedName>
</protein>
<gene>
    <name evidence="2" type="ORF">DFR50_10348</name>
</gene>
<proteinExistence type="predicted"/>
<dbReference type="AlphaFoldDB" id="A0A366FR49"/>
<evidence type="ECO:0000313" key="2">
    <source>
        <dbReference type="EMBL" id="RBP17163.1"/>
    </source>
</evidence>
<dbReference type="RefSeq" id="WP_113887800.1">
    <property type="nucleotide sequence ID" value="NZ_QNRK01000003.1"/>
</dbReference>
<dbReference type="CDD" id="cd03809">
    <property type="entry name" value="GT4_MtfB-like"/>
    <property type="match status" value="1"/>
</dbReference>
<feature type="domain" description="Glycosyl transferase family 1" evidence="1">
    <location>
        <begin position="246"/>
        <end position="367"/>
    </location>
</feature>
<dbReference type="Proteomes" id="UP000253529">
    <property type="component" value="Unassembled WGS sequence"/>
</dbReference>
<dbReference type="OrthoDB" id="9790710at2"/>